<dbReference type="Proteomes" id="UP001596119">
    <property type="component" value="Unassembled WGS sequence"/>
</dbReference>
<dbReference type="PANTHER" id="PTHR33495">
    <property type="entry name" value="ANTI-SIGMA FACTOR ANTAGONIST TM_1081-RELATED-RELATED"/>
    <property type="match status" value="1"/>
</dbReference>
<keyword evidence="5" id="KW-1185">Reference proteome</keyword>
<organism evidence="4 5">
    <name type="scientific">Pseudonocardia lutea</name>
    <dbReference type="NCBI Taxonomy" id="2172015"/>
    <lineage>
        <taxon>Bacteria</taxon>
        <taxon>Bacillati</taxon>
        <taxon>Actinomycetota</taxon>
        <taxon>Actinomycetes</taxon>
        <taxon>Pseudonocardiales</taxon>
        <taxon>Pseudonocardiaceae</taxon>
        <taxon>Pseudonocardia</taxon>
    </lineage>
</organism>
<dbReference type="Gene3D" id="3.30.750.24">
    <property type="entry name" value="STAS domain"/>
    <property type="match status" value="1"/>
</dbReference>
<comment type="similarity">
    <text evidence="1 2">Belongs to the anti-sigma-factor antagonist family.</text>
</comment>
<dbReference type="EMBL" id="JBHSQK010000010">
    <property type="protein sequence ID" value="MFC5947793.1"/>
    <property type="molecule type" value="Genomic_DNA"/>
</dbReference>
<comment type="caution">
    <text evidence="4">The sequence shown here is derived from an EMBL/GenBank/DDBJ whole genome shotgun (WGS) entry which is preliminary data.</text>
</comment>
<evidence type="ECO:0000313" key="5">
    <source>
        <dbReference type="Proteomes" id="UP001596119"/>
    </source>
</evidence>
<reference evidence="5" key="1">
    <citation type="journal article" date="2019" name="Int. J. Syst. Evol. Microbiol.">
        <title>The Global Catalogue of Microorganisms (GCM) 10K type strain sequencing project: providing services to taxonomists for standard genome sequencing and annotation.</title>
        <authorList>
            <consortium name="The Broad Institute Genomics Platform"/>
            <consortium name="The Broad Institute Genome Sequencing Center for Infectious Disease"/>
            <person name="Wu L."/>
            <person name="Ma J."/>
        </authorList>
    </citation>
    <scope>NUCLEOTIDE SEQUENCE [LARGE SCALE GENOMIC DNA]</scope>
    <source>
        <strain evidence="5">CGMCC 4.7397</strain>
    </source>
</reference>
<accession>A0ABW1I4S8</accession>
<dbReference type="RefSeq" id="WP_379564855.1">
    <property type="nucleotide sequence ID" value="NZ_JBHSQK010000010.1"/>
</dbReference>
<dbReference type="SUPFAM" id="SSF52091">
    <property type="entry name" value="SpoIIaa-like"/>
    <property type="match status" value="1"/>
</dbReference>
<dbReference type="NCBIfam" id="TIGR00377">
    <property type="entry name" value="ant_ant_sig"/>
    <property type="match status" value="1"/>
</dbReference>
<evidence type="ECO:0000256" key="2">
    <source>
        <dbReference type="RuleBase" id="RU003749"/>
    </source>
</evidence>
<protein>
    <recommendedName>
        <fullName evidence="2">Anti-sigma factor antagonist</fullName>
    </recommendedName>
</protein>
<gene>
    <name evidence="4" type="ORF">ACFQH9_05845</name>
</gene>
<dbReference type="InterPro" id="IPR036513">
    <property type="entry name" value="STAS_dom_sf"/>
</dbReference>
<dbReference type="CDD" id="cd07043">
    <property type="entry name" value="STAS_anti-anti-sigma_factors"/>
    <property type="match status" value="1"/>
</dbReference>
<dbReference type="Pfam" id="PF01740">
    <property type="entry name" value="STAS"/>
    <property type="match status" value="1"/>
</dbReference>
<dbReference type="PANTHER" id="PTHR33495:SF2">
    <property type="entry name" value="ANTI-SIGMA FACTOR ANTAGONIST TM_1081-RELATED"/>
    <property type="match status" value="1"/>
</dbReference>
<evidence type="ECO:0000313" key="4">
    <source>
        <dbReference type="EMBL" id="MFC5947793.1"/>
    </source>
</evidence>
<name>A0ABW1I4S8_9PSEU</name>
<sequence>MNFGTEHPDPRTAVIRPEGRLTMTSTAALRNLVTETVESGRTHVVVDLEATEFIDSSGLGALVSGLKTCRQAGGDLRIARPGEQVRTVLELTNLDRVLRPAATVRGAFGS</sequence>
<dbReference type="InterPro" id="IPR002645">
    <property type="entry name" value="STAS_dom"/>
</dbReference>
<dbReference type="InterPro" id="IPR003658">
    <property type="entry name" value="Anti-sigma_ant"/>
</dbReference>
<evidence type="ECO:0000256" key="1">
    <source>
        <dbReference type="ARBA" id="ARBA00009013"/>
    </source>
</evidence>
<dbReference type="PROSITE" id="PS50801">
    <property type="entry name" value="STAS"/>
    <property type="match status" value="1"/>
</dbReference>
<feature type="domain" description="STAS" evidence="3">
    <location>
        <begin position="10"/>
        <end position="110"/>
    </location>
</feature>
<evidence type="ECO:0000259" key="3">
    <source>
        <dbReference type="PROSITE" id="PS50801"/>
    </source>
</evidence>
<proteinExistence type="inferred from homology"/>